<dbReference type="OrthoDB" id="2368541at2759"/>
<accession>A0A397TP01</accession>
<comment type="caution">
    <text evidence="1">The sequence shown here is derived from an EMBL/GenBank/DDBJ whole genome shotgun (WGS) entry which is preliminary data.</text>
</comment>
<proteinExistence type="predicted"/>
<dbReference type="EMBL" id="QKWP01006177">
    <property type="protein sequence ID" value="RIA99923.1"/>
    <property type="molecule type" value="Genomic_DNA"/>
</dbReference>
<name>A0A397TP01_9GLOM</name>
<keyword evidence="2" id="KW-1185">Reference proteome</keyword>
<dbReference type="Proteomes" id="UP000266673">
    <property type="component" value="Unassembled WGS sequence"/>
</dbReference>
<evidence type="ECO:0000313" key="2">
    <source>
        <dbReference type="Proteomes" id="UP000266673"/>
    </source>
</evidence>
<evidence type="ECO:0000313" key="1">
    <source>
        <dbReference type="EMBL" id="RIA99923.1"/>
    </source>
</evidence>
<protein>
    <submittedName>
        <fullName evidence="1">Uncharacterized protein</fullName>
    </submittedName>
</protein>
<reference evidence="1 2" key="1">
    <citation type="submission" date="2018-06" db="EMBL/GenBank/DDBJ databases">
        <title>Comparative genomics reveals the genomic features of Rhizophagus irregularis, R. cerebriforme, R. diaphanum and Gigaspora rosea, and their symbiotic lifestyle signature.</title>
        <authorList>
            <person name="Morin E."/>
            <person name="San Clemente H."/>
            <person name="Chen E.C.H."/>
            <person name="De La Providencia I."/>
            <person name="Hainaut M."/>
            <person name="Kuo A."/>
            <person name="Kohler A."/>
            <person name="Murat C."/>
            <person name="Tang N."/>
            <person name="Roy S."/>
            <person name="Loubradou J."/>
            <person name="Henrissat B."/>
            <person name="Grigoriev I.V."/>
            <person name="Corradi N."/>
            <person name="Roux C."/>
            <person name="Martin F.M."/>
        </authorList>
    </citation>
    <scope>NUCLEOTIDE SEQUENCE [LARGE SCALE GENOMIC DNA]</scope>
    <source>
        <strain evidence="1 2">DAOM 194757</strain>
    </source>
</reference>
<sequence length="134" mass="16129">MFRSKESLRSKNNYAQNMLTKNGLNYINNLKTPEAWLRFAKYHPPKYIRKYLFIPEYKINSKDHWENFVFHIKNNLTSHKQIGNDPEYKDFKVQLASCIINYPEDISFMEKQINSAKIIQHAVIKWLFELMDPL</sequence>
<gene>
    <name evidence="1" type="ORF">C2G38_2236551</name>
</gene>
<organism evidence="1 2">
    <name type="scientific">Gigaspora rosea</name>
    <dbReference type="NCBI Taxonomy" id="44941"/>
    <lineage>
        <taxon>Eukaryota</taxon>
        <taxon>Fungi</taxon>
        <taxon>Fungi incertae sedis</taxon>
        <taxon>Mucoromycota</taxon>
        <taxon>Glomeromycotina</taxon>
        <taxon>Glomeromycetes</taxon>
        <taxon>Diversisporales</taxon>
        <taxon>Gigasporaceae</taxon>
        <taxon>Gigaspora</taxon>
    </lineage>
</organism>
<dbReference type="AlphaFoldDB" id="A0A397TP01"/>